<evidence type="ECO:0000313" key="2">
    <source>
        <dbReference type="EMBL" id="KSU88145.1"/>
    </source>
</evidence>
<keyword evidence="1" id="KW-0472">Membrane</keyword>
<evidence type="ECO:0000313" key="3">
    <source>
        <dbReference type="Proteomes" id="UP000053681"/>
    </source>
</evidence>
<dbReference type="Proteomes" id="UP000053681">
    <property type="component" value="Unassembled WGS sequence"/>
</dbReference>
<evidence type="ECO:0000256" key="1">
    <source>
        <dbReference type="SAM" id="Phobius"/>
    </source>
</evidence>
<feature type="transmembrane region" description="Helical" evidence="1">
    <location>
        <begin position="79"/>
        <end position="100"/>
    </location>
</feature>
<dbReference type="EMBL" id="LNQP01000028">
    <property type="protein sequence ID" value="KSU88145.1"/>
    <property type="molecule type" value="Genomic_DNA"/>
</dbReference>
<keyword evidence="1" id="KW-1133">Transmembrane helix</keyword>
<dbReference type="AlphaFoldDB" id="A0A0V8JM98"/>
<sequence>MKKIKDERLIVQNLKNIRVAFIIQTLGILSLLVYDGLQNGILHAYENPLWFIFILTAVVLGYLNLKISVDVYDNKRENLVPYYIIPLGSFLLGGVFTLIVTAGPDGNLQSGLLVGSVVGLVFFLTFTYGHYLVKKRNEE</sequence>
<feature type="transmembrane region" description="Helical" evidence="1">
    <location>
        <begin position="112"/>
        <end position="133"/>
    </location>
</feature>
<feature type="transmembrane region" description="Helical" evidence="1">
    <location>
        <begin position="20"/>
        <end position="37"/>
    </location>
</feature>
<keyword evidence="1" id="KW-0812">Transmembrane</keyword>
<organism evidence="2 3">
    <name type="scientific">Priestia veravalensis</name>
    <dbReference type="NCBI Taxonomy" id="1414648"/>
    <lineage>
        <taxon>Bacteria</taxon>
        <taxon>Bacillati</taxon>
        <taxon>Bacillota</taxon>
        <taxon>Bacilli</taxon>
        <taxon>Bacillales</taxon>
        <taxon>Bacillaceae</taxon>
        <taxon>Priestia</taxon>
    </lineage>
</organism>
<protein>
    <submittedName>
        <fullName evidence="2">Uncharacterized protein</fullName>
    </submittedName>
</protein>
<feature type="transmembrane region" description="Helical" evidence="1">
    <location>
        <begin position="49"/>
        <end position="67"/>
    </location>
</feature>
<comment type="caution">
    <text evidence="2">The sequence shown here is derived from an EMBL/GenBank/DDBJ whole genome shotgun (WGS) entry which is preliminary data.</text>
</comment>
<accession>A0A0V8JM98</accession>
<proteinExistence type="predicted"/>
<name>A0A0V8JM98_9BACI</name>
<gene>
    <name evidence="2" type="ORF">AS180_09490</name>
</gene>
<keyword evidence="3" id="KW-1185">Reference proteome</keyword>
<reference evidence="2 3" key="1">
    <citation type="submission" date="2015-11" db="EMBL/GenBank/DDBJ databases">
        <title>Bacillus caseinolyticus sp nov.</title>
        <authorList>
            <person name="Dastager S.G."/>
            <person name="Mawlankar R."/>
        </authorList>
    </citation>
    <scope>NUCLEOTIDE SEQUENCE [LARGE SCALE GENOMIC DNA]</scope>
    <source>
        <strain evidence="2 3">SGD-V-76</strain>
    </source>
</reference>
<dbReference type="RefSeq" id="WP_025910174.1">
    <property type="nucleotide sequence ID" value="NZ_KQ758644.1"/>
</dbReference>
<dbReference type="GeneID" id="93681602"/>